<name>A0A417Z6X1_9MICO</name>
<protein>
    <submittedName>
        <fullName evidence="3">DUF4233 domain-containing protein</fullName>
    </submittedName>
</protein>
<evidence type="ECO:0000313" key="5">
    <source>
        <dbReference type="Proteomes" id="UP000323565"/>
    </source>
</evidence>
<dbReference type="RefSeq" id="WP_118913048.1">
    <property type="nucleotide sequence ID" value="NZ_CBCRVH010000004.1"/>
</dbReference>
<dbReference type="AlphaFoldDB" id="A0A417Z6X1"/>
<keyword evidence="1" id="KW-0812">Transmembrane</keyword>
<gene>
    <name evidence="3" type="ORF">D1832_05910</name>
    <name evidence="2" type="ORF">FV141_04775</name>
</gene>
<sequence>MIAEWIRRLRFTGIGERKTRQLAGATIGCQAFILFFFALTAWGLENAEHPDGGGNQSLYLWGGLGLAVLCLYASASMRKSIGIPLGWVLQVATLLTAFIAPLMLIAGLLFLALWITALVQGDKMDELTRNFVGSNT</sequence>
<dbReference type="EMBL" id="CP043031">
    <property type="protein sequence ID" value="QEH92912.1"/>
    <property type="molecule type" value="Genomic_DNA"/>
</dbReference>
<evidence type="ECO:0000313" key="2">
    <source>
        <dbReference type="EMBL" id="QEH92912.1"/>
    </source>
</evidence>
<feature type="transmembrane region" description="Helical" evidence="1">
    <location>
        <begin position="21"/>
        <end position="44"/>
    </location>
</feature>
<keyword evidence="1" id="KW-1133">Transmembrane helix</keyword>
<evidence type="ECO:0000256" key="1">
    <source>
        <dbReference type="SAM" id="Phobius"/>
    </source>
</evidence>
<feature type="transmembrane region" description="Helical" evidence="1">
    <location>
        <begin position="87"/>
        <end position="115"/>
    </location>
</feature>
<reference evidence="3 4" key="1">
    <citation type="submission" date="2018-08" db="EMBL/GenBank/DDBJ databases">
        <title>Whole genome sequence analysis of Dermacoccus abyssi bacteria isolated from Deep Mariana trench Micromonospora spp reveals genes involved in the environmental adaptation and production of secondary metabolites.</title>
        <authorList>
            <person name="Abdel-Mageed W.M."/>
            <person name="Lehri B."/>
            <person name="Nouioui I."/>
            <person name="Goodfellow I."/>
            <person name="Jaspars M."/>
            <person name="Karlyshev A."/>
        </authorList>
    </citation>
    <scope>NUCLEOTIDE SEQUENCE [LARGE SCALE GENOMIC DNA]</scope>
    <source>
        <strain evidence="3 4">MT1.1</strain>
    </source>
</reference>
<dbReference type="Proteomes" id="UP000285376">
    <property type="component" value="Unassembled WGS sequence"/>
</dbReference>
<keyword evidence="1" id="KW-0472">Membrane</keyword>
<feature type="transmembrane region" description="Helical" evidence="1">
    <location>
        <begin position="56"/>
        <end position="75"/>
    </location>
</feature>
<dbReference type="InterPro" id="IPR025327">
    <property type="entry name" value="DUF4233"/>
</dbReference>
<reference evidence="2 5" key="2">
    <citation type="submission" date="2019-08" db="EMBL/GenBank/DDBJ databases">
        <title>Dermacoccus abyssi strain HZAU 226, whole genome Nanopore sequencing project.</title>
        <authorList>
            <person name="Guo A."/>
            <person name="Zhang X."/>
            <person name="Ruan Y."/>
            <person name="Liu W."/>
            <person name="Chen Q."/>
            <person name="Gu L."/>
        </authorList>
    </citation>
    <scope>NUCLEOTIDE SEQUENCE [LARGE SCALE GENOMIC DNA]</scope>
    <source>
        <strain evidence="2 5">HZAU 226</strain>
    </source>
</reference>
<proteinExistence type="predicted"/>
<organism evidence="3 4">
    <name type="scientific">Dermacoccus abyssi</name>
    <dbReference type="NCBI Taxonomy" id="322596"/>
    <lineage>
        <taxon>Bacteria</taxon>
        <taxon>Bacillati</taxon>
        <taxon>Actinomycetota</taxon>
        <taxon>Actinomycetes</taxon>
        <taxon>Micrococcales</taxon>
        <taxon>Dermacoccaceae</taxon>
        <taxon>Dermacoccus</taxon>
    </lineage>
</organism>
<evidence type="ECO:0000313" key="4">
    <source>
        <dbReference type="Proteomes" id="UP000285376"/>
    </source>
</evidence>
<dbReference type="Proteomes" id="UP000323565">
    <property type="component" value="Chromosome"/>
</dbReference>
<dbReference type="EMBL" id="QWLM01000005">
    <property type="protein sequence ID" value="RHW46361.1"/>
    <property type="molecule type" value="Genomic_DNA"/>
</dbReference>
<accession>A0A417Z6X1</accession>
<dbReference type="Pfam" id="PF14017">
    <property type="entry name" value="DUF4233"/>
    <property type="match status" value="1"/>
</dbReference>
<keyword evidence="5" id="KW-1185">Reference proteome</keyword>
<evidence type="ECO:0000313" key="3">
    <source>
        <dbReference type="EMBL" id="RHW46361.1"/>
    </source>
</evidence>